<protein>
    <recommendedName>
        <fullName evidence="11">EGF-like domain-containing protein</fullName>
    </recommendedName>
</protein>
<evidence type="ECO:0000256" key="4">
    <source>
        <dbReference type="ARBA" id="ARBA00023157"/>
    </source>
</evidence>
<dbReference type="InterPro" id="IPR000742">
    <property type="entry name" value="EGF"/>
</dbReference>
<dbReference type="Pfam" id="PF00093">
    <property type="entry name" value="VWC"/>
    <property type="match status" value="1"/>
</dbReference>
<keyword evidence="3" id="KW-0677">Repeat</keyword>
<dbReference type="InterPro" id="IPR051586">
    <property type="entry name" value="PKC-binding_NELL"/>
</dbReference>
<dbReference type="PROSITE" id="PS00010">
    <property type="entry name" value="ASX_HYDROXYL"/>
    <property type="match status" value="1"/>
</dbReference>
<dbReference type="FunFam" id="2.10.25.10:FF:000038">
    <property type="entry name" value="Fibrillin 2"/>
    <property type="match status" value="1"/>
</dbReference>
<dbReference type="InterPro" id="IPR001881">
    <property type="entry name" value="EGF-like_Ca-bd_dom"/>
</dbReference>
<evidence type="ECO:0000256" key="5">
    <source>
        <dbReference type="ARBA" id="ARBA00023180"/>
    </source>
</evidence>
<evidence type="ECO:0000313" key="10">
    <source>
        <dbReference type="Proteomes" id="UP000076407"/>
    </source>
</evidence>
<dbReference type="Gene3D" id="2.10.25.10">
    <property type="entry name" value="Laminin"/>
    <property type="match status" value="1"/>
</dbReference>
<dbReference type="CDD" id="cd00054">
    <property type="entry name" value="EGF_CA"/>
    <property type="match status" value="1"/>
</dbReference>
<dbReference type="Pfam" id="PF12947">
    <property type="entry name" value="EGF_3"/>
    <property type="match status" value="1"/>
</dbReference>
<dbReference type="STRING" id="34691.A0A182XPP0"/>
<feature type="domain" description="EGF-like" evidence="7">
    <location>
        <begin position="226"/>
        <end position="263"/>
    </location>
</feature>
<organism evidence="9 10">
    <name type="scientific">Anopheles quadriannulatus</name>
    <name type="common">Mosquito</name>
    <dbReference type="NCBI Taxonomy" id="34691"/>
    <lineage>
        <taxon>Eukaryota</taxon>
        <taxon>Metazoa</taxon>
        <taxon>Ecdysozoa</taxon>
        <taxon>Arthropoda</taxon>
        <taxon>Hexapoda</taxon>
        <taxon>Insecta</taxon>
        <taxon>Pterygota</taxon>
        <taxon>Neoptera</taxon>
        <taxon>Endopterygota</taxon>
        <taxon>Diptera</taxon>
        <taxon>Nematocera</taxon>
        <taxon>Culicoidea</taxon>
        <taxon>Culicidae</taxon>
        <taxon>Anophelinae</taxon>
        <taxon>Anopheles</taxon>
    </lineage>
</organism>
<dbReference type="PROSITE" id="PS50026">
    <property type="entry name" value="EGF_3"/>
    <property type="match status" value="1"/>
</dbReference>
<dbReference type="InterPro" id="IPR001007">
    <property type="entry name" value="VWF_dom"/>
</dbReference>
<dbReference type="PANTHER" id="PTHR24042:SF5">
    <property type="entry name" value="EGF-LIKE CALCIUM-BINDING DOMAIN-CONTAINING PROTEIN"/>
    <property type="match status" value="1"/>
</dbReference>
<dbReference type="SMART" id="SM00214">
    <property type="entry name" value="VWC"/>
    <property type="match status" value="1"/>
</dbReference>
<keyword evidence="10" id="KW-1185">Reference proteome</keyword>
<evidence type="ECO:0000256" key="2">
    <source>
        <dbReference type="ARBA" id="ARBA00022729"/>
    </source>
</evidence>
<evidence type="ECO:0000259" key="7">
    <source>
        <dbReference type="PROSITE" id="PS50026"/>
    </source>
</evidence>
<dbReference type="PROSITE" id="PS50184">
    <property type="entry name" value="VWFC_2"/>
    <property type="match status" value="1"/>
</dbReference>
<accession>A0A182XPP0</accession>
<dbReference type="VEuPathDB" id="VectorBase:AQUA011842"/>
<evidence type="ECO:0008006" key="11">
    <source>
        <dbReference type="Google" id="ProtNLM"/>
    </source>
</evidence>
<dbReference type="AlphaFoldDB" id="A0A182XPP0"/>
<dbReference type="SUPFAM" id="SSF49899">
    <property type="entry name" value="Concanavalin A-like lectins/glucanases"/>
    <property type="match status" value="1"/>
</dbReference>
<evidence type="ECO:0000259" key="8">
    <source>
        <dbReference type="PROSITE" id="PS50184"/>
    </source>
</evidence>
<dbReference type="GO" id="GO:0005509">
    <property type="term" value="F:calcium ion binding"/>
    <property type="evidence" value="ECO:0007669"/>
    <property type="project" value="InterPro"/>
</dbReference>
<dbReference type="SUPFAM" id="SSF57196">
    <property type="entry name" value="EGF/Laminin"/>
    <property type="match status" value="1"/>
</dbReference>
<comment type="caution">
    <text evidence="6">Lacks conserved residue(s) required for the propagation of feature annotation.</text>
</comment>
<dbReference type="PROSITE" id="PS01208">
    <property type="entry name" value="VWFC_1"/>
    <property type="match status" value="1"/>
</dbReference>
<name>A0A182XPP0_ANOQN</name>
<dbReference type="InterPro" id="IPR024731">
    <property type="entry name" value="NELL2-like_EGF"/>
</dbReference>
<dbReference type="SMART" id="SM00181">
    <property type="entry name" value="EGF"/>
    <property type="match status" value="1"/>
</dbReference>
<proteinExistence type="predicted"/>
<feature type="domain" description="VWFC" evidence="8">
    <location>
        <begin position="147"/>
        <end position="225"/>
    </location>
</feature>
<dbReference type="InterPro" id="IPR000152">
    <property type="entry name" value="EGF-type_Asp/Asn_hydroxyl_site"/>
</dbReference>
<evidence type="ECO:0000313" key="9">
    <source>
        <dbReference type="EnsemblMetazoa" id="AQUA011842-PA"/>
    </source>
</evidence>
<keyword evidence="5" id="KW-0325">Glycoprotein</keyword>
<dbReference type="Gene3D" id="2.60.120.200">
    <property type="match status" value="1"/>
</dbReference>
<dbReference type="Gene3D" id="6.20.200.20">
    <property type="match status" value="1"/>
</dbReference>
<keyword evidence="4" id="KW-1015">Disulfide bond</keyword>
<dbReference type="GO" id="GO:0005615">
    <property type="term" value="C:extracellular space"/>
    <property type="evidence" value="ECO:0007669"/>
    <property type="project" value="TreeGrafter"/>
</dbReference>
<evidence type="ECO:0000256" key="1">
    <source>
        <dbReference type="ARBA" id="ARBA00022536"/>
    </source>
</evidence>
<dbReference type="GO" id="GO:0008201">
    <property type="term" value="F:heparin binding"/>
    <property type="evidence" value="ECO:0007669"/>
    <property type="project" value="TreeGrafter"/>
</dbReference>
<keyword evidence="2" id="KW-0732">Signal</keyword>
<reference evidence="9" key="1">
    <citation type="submission" date="2020-05" db="UniProtKB">
        <authorList>
            <consortium name="EnsemblMetazoa"/>
        </authorList>
    </citation>
    <scope>IDENTIFICATION</scope>
    <source>
        <strain evidence="9">SANGQUA</strain>
    </source>
</reference>
<evidence type="ECO:0000256" key="6">
    <source>
        <dbReference type="PROSITE-ProRule" id="PRU00076"/>
    </source>
</evidence>
<dbReference type="InterPro" id="IPR013320">
    <property type="entry name" value="ConA-like_dom_sf"/>
</dbReference>
<evidence type="ECO:0000256" key="3">
    <source>
        <dbReference type="ARBA" id="ARBA00022737"/>
    </source>
</evidence>
<dbReference type="PANTHER" id="PTHR24042">
    <property type="entry name" value="NEL HOMOLOG"/>
    <property type="match status" value="1"/>
</dbReference>
<dbReference type="Proteomes" id="UP000076407">
    <property type="component" value="Unassembled WGS sequence"/>
</dbReference>
<dbReference type="SUPFAM" id="SSF57603">
    <property type="entry name" value="FnI-like domain"/>
    <property type="match status" value="1"/>
</dbReference>
<keyword evidence="1 6" id="KW-0245">EGF-like domain</keyword>
<dbReference type="SMART" id="SM00179">
    <property type="entry name" value="EGF_CA"/>
    <property type="match status" value="1"/>
</dbReference>
<dbReference type="EnsemblMetazoa" id="AQUA011842-RA">
    <property type="protein sequence ID" value="AQUA011842-PA"/>
    <property type="gene ID" value="AQUA011842"/>
</dbReference>
<sequence>MKKSSEFTFSVVLKQEQSNSGTIISFSNGINRYLELQSSGRRDEIRFHYTHITAAGVTQILTETFPYRLADDIEHKVSLTVSGTEMQLFIDCHPLYKRVTHFLPDRNFSASNMQLFVGQRNSNSHYLFKLVEAEKRVSYIEECDCKKSCLINGTTKNDGDAWDIGCKSCYITKKDFEHGEIQILGCRNCSCVDGNMHCEFLQCPELKCPPEQQMSVTDECCKFCQGVDYCSKGHACHNNATCLNLNTKYTCTCRSGFHGDGYQCFGK</sequence>